<dbReference type="InterPro" id="IPR057802">
    <property type="entry name" value="YqhI_dom"/>
</dbReference>
<dbReference type="PANTHER" id="PTHR46623:SF6">
    <property type="entry name" value="ALPHA_BETA-HYDROLASES SUPERFAMILY PROTEIN"/>
    <property type="match status" value="1"/>
</dbReference>
<dbReference type="EMBL" id="JACIDS010000005">
    <property type="protein sequence ID" value="MBB3933116.1"/>
    <property type="molecule type" value="Genomic_DNA"/>
</dbReference>
<dbReference type="Proteomes" id="UP000553963">
    <property type="component" value="Unassembled WGS sequence"/>
</dbReference>
<evidence type="ECO:0000259" key="2">
    <source>
        <dbReference type="Pfam" id="PF23678"/>
    </source>
</evidence>
<dbReference type="Pfam" id="PF23678">
    <property type="entry name" value="YqhI"/>
    <property type="match status" value="1"/>
</dbReference>
<feature type="domain" description="YqhI" evidence="2">
    <location>
        <begin position="1"/>
        <end position="34"/>
    </location>
</feature>
<protein>
    <submittedName>
        <fullName evidence="3">Carboxymethylenebutenolidase</fullName>
        <ecNumber evidence="3">3.1.1.45</ecNumber>
    </submittedName>
</protein>
<organism evidence="3 4">
    <name type="scientific">Kaistia hirudinis</name>
    <dbReference type="NCBI Taxonomy" id="1293440"/>
    <lineage>
        <taxon>Bacteria</taxon>
        <taxon>Pseudomonadati</taxon>
        <taxon>Pseudomonadota</taxon>
        <taxon>Alphaproteobacteria</taxon>
        <taxon>Hyphomicrobiales</taxon>
        <taxon>Kaistiaceae</taxon>
        <taxon>Kaistia</taxon>
    </lineage>
</organism>
<dbReference type="PROSITE" id="PS51318">
    <property type="entry name" value="TAT"/>
    <property type="match status" value="1"/>
</dbReference>
<keyword evidence="4" id="KW-1185">Reference proteome</keyword>
<dbReference type="GO" id="GO:0008806">
    <property type="term" value="F:carboxymethylenebutenolidase activity"/>
    <property type="evidence" value="ECO:0007669"/>
    <property type="project" value="UniProtKB-EC"/>
</dbReference>
<name>A0A840AY11_9HYPH</name>
<dbReference type="Pfam" id="PF01738">
    <property type="entry name" value="DLH"/>
    <property type="match status" value="1"/>
</dbReference>
<feature type="domain" description="Dienelactone hydrolase" evidence="1">
    <location>
        <begin position="84"/>
        <end position="292"/>
    </location>
</feature>
<dbReference type="InterPro" id="IPR002925">
    <property type="entry name" value="Dienelactn_hydro"/>
</dbReference>
<accession>A0A840AY11</accession>
<evidence type="ECO:0000259" key="1">
    <source>
        <dbReference type="Pfam" id="PF01738"/>
    </source>
</evidence>
<comment type="caution">
    <text evidence="3">The sequence shown here is derived from an EMBL/GenBank/DDBJ whole genome shotgun (WGS) entry which is preliminary data.</text>
</comment>
<evidence type="ECO:0000313" key="4">
    <source>
        <dbReference type="Proteomes" id="UP000553963"/>
    </source>
</evidence>
<proteinExistence type="predicted"/>
<gene>
    <name evidence="3" type="ORF">GGR25_004180</name>
</gene>
<dbReference type="EC" id="3.1.1.45" evidence="3"/>
<reference evidence="3 4" key="1">
    <citation type="submission" date="2020-08" db="EMBL/GenBank/DDBJ databases">
        <title>Genomic Encyclopedia of Type Strains, Phase IV (KMG-IV): sequencing the most valuable type-strain genomes for metagenomic binning, comparative biology and taxonomic classification.</title>
        <authorList>
            <person name="Goeker M."/>
        </authorList>
    </citation>
    <scope>NUCLEOTIDE SEQUENCE [LARGE SCALE GENOMIC DNA]</scope>
    <source>
        <strain evidence="3 4">DSM 25966</strain>
    </source>
</reference>
<evidence type="ECO:0000313" key="3">
    <source>
        <dbReference type="EMBL" id="MBB3933116.1"/>
    </source>
</evidence>
<dbReference type="InterPro" id="IPR051049">
    <property type="entry name" value="Dienelactone_hydrolase-like"/>
</dbReference>
<dbReference type="AlphaFoldDB" id="A0A840AY11"/>
<dbReference type="InterPro" id="IPR006311">
    <property type="entry name" value="TAT_signal"/>
</dbReference>
<dbReference type="Gene3D" id="3.40.50.1820">
    <property type="entry name" value="alpha/beta hydrolase"/>
    <property type="match status" value="1"/>
</dbReference>
<dbReference type="InterPro" id="IPR029058">
    <property type="entry name" value="AB_hydrolase_fold"/>
</dbReference>
<sequence>MPEPTRPAVTQEMIRLYDEYTHLTLDRRGFLDKLTRLAGGSVAAAAIVPLLAANKAQAAIVAADDARITTKPVTFPGPGGVQLSGYLAAPNDAAGKLPSVLVIHENRGLNPHIEDVTRRLALEGFLALGIDLLSRDGGTPADEDAAREKIGKLDPAATIAEAVAAVAYLKALPESNGKVGAVGFCWGGGVVNRLATATPDLVAGVAYYGMQAPAADVPKIKAKLMLHYAGLDDRINAGIPAYEAALKAAGVDYQVFVYDGVNHAFNNDTSSARYDAAAAKLAWSRTIDFFKANLG</sequence>
<dbReference type="PANTHER" id="PTHR46623">
    <property type="entry name" value="CARBOXYMETHYLENEBUTENOLIDASE-RELATED"/>
    <property type="match status" value="1"/>
</dbReference>
<keyword evidence="3" id="KW-0378">Hydrolase</keyword>
<dbReference type="SUPFAM" id="SSF53474">
    <property type="entry name" value="alpha/beta-Hydrolases"/>
    <property type="match status" value="1"/>
</dbReference>